<dbReference type="PROSITE" id="PS00449">
    <property type="entry name" value="ATPASE_A"/>
    <property type="match status" value="1"/>
</dbReference>
<evidence type="ECO:0000256" key="6">
    <source>
        <dbReference type="ARBA" id="ARBA00022781"/>
    </source>
</evidence>
<dbReference type="GO" id="GO:0046933">
    <property type="term" value="F:proton-transporting ATP synthase activity, rotational mechanism"/>
    <property type="evidence" value="ECO:0007669"/>
    <property type="project" value="UniProtKB-UniRule"/>
</dbReference>
<feature type="transmembrane region" description="Helical" evidence="11">
    <location>
        <begin position="246"/>
        <end position="272"/>
    </location>
</feature>
<accession>A0A840I3Y3</accession>
<dbReference type="Proteomes" id="UP000563524">
    <property type="component" value="Unassembled WGS sequence"/>
</dbReference>
<keyword evidence="7 11" id="KW-1133">Transmembrane helix</keyword>
<protein>
    <recommendedName>
        <fullName evidence="11 12">ATP synthase subunit a</fullName>
    </recommendedName>
    <alternativeName>
        <fullName evidence="11">ATP synthase F0 sector subunit a</fullName>
    </alternativeName>
    <alternativeName>
        <fullName evidence="11">F-ATPase subunit 6</fullName>
    </alternativeName>
</protein>
<keyword evidence="9 11" id="KW-0472">Membrane</keyword>
<keyword evidence="10 11" id="KW-0066">ATP synthesis</keyword>
<evidence type="ECO:0000256" key="10">
    <source>
        <dbReference type="ARBA" id="ARBA00023310"/>
    </source>
</evidence>
<feature type="transmembrane region" description="Helical" evidence="11">
    <location>
        <begin position="106"/>
        <end position="125"/>
    </location>
</feature>
<dbReference type="InterPro" id="IPR000568">
    <property type="entry name" value="ATP_synth_F0_asu"/>
</dbReference>
<dbReference type="CDD" id="cd00310">
    <property type="entry name" value="ATP-synt_Fo_a_6"/>
    <property type="match status" value="1"/>
</dbReference>
<evidence type="ECO:0000256" key="11">
    <source>
        <dbReference type="HAMAP-Rule" id="MF_01393"/>
    </source>
</evidence>
<feature type="transmembrane region" description="Helical" evidence="11">
    <location>
        <begin position="145"/>
        <end position="165"/>
    </location>
</feature>
<evidence type="ECO:0000313" key="14">
    <source>
        <dbReference type="Proteomes" id="UP000563524"/>
    </source>
</evidence>
<dbReference type="GO" id="GO:0045259">
    <property type="term" value="C:proton-transporting ATP synthase complex"/>
    <property type="evidence" value="ECO:0007669"/>
    <property type="project" value="UniProtKB-KW"/>
</dbReference>
<evidence type="ECO:0000256" key="7">
    <source>
        <dbReference type="ARBA" id="ARBA00022989"/>
    </source>
</evidence>
<evidence type="ECO:0000256" key="3">
    <source>
        <dbReference type="ARBA" id="ARBA00022448"/>
    </source>
</evidence>
<evidence type="ECO:0000256" key="9">
    <source>
        <dbReference type="ARBA" id="ARBA00023136"/>
    </source>
</evidence>
<keyword evidence="11" id="KW-1003">Cell membrane</keyword>
<comment type="function">
    <text evidence="11 12">Key component of the proton channel; it plays a direct role in the translocation of protons across the membrane.</text>
</comment>
<feature type="transmembrane region" description="Helical" evidence="11">
    <location>
        <begin position="216"/>
        <end position="240"/>
    </location>
</feature>
<gene>
    <name evidence="11" type="primary">atpB</name>
    <name evidence="13" type="ORF">GGQ59_001264</name>
</gene>
<keyword evidence="3 11" id="KW-0813">Transport</keyword>
<dbReference type="PRINTS" id="PR00123">
    <property type="entry name" value="ATPASEA"/>
</dbReference>
<keyword evidence="5 11" id="KW-0812">Transmembrane</keyword>
<comment type="subcellular location">
    <subcellularLocation>
        <location evidence="11 12">Cell membrane</location>
        <topology evidence="11 12">Multi-pass membrane protein</topology>
    </subcellularLocation>
    <subcellularLocation>
        <location evidence="1">Membrane</location>
        <topology evidence="1">Multi-pass membrane protein</topology>
    </subcellularLocation>
</comment>
<comment type="caution">
    <text evidence="13">The sequence shown here is derived from an EMBL/GenBank/DDBJ whole genome shotgun (WGS) entry which is preliminary data.</text>
</comment>
<dbReference type="PANTHER" id="PTHR11410">
    <property type="entry name" value="ATP SYNTHASE SUBUNIT A"/>
    <property type="match status" value="1"/>
</dbReference>
<dbReference type="NCBIfam" id="NF004482">
    <property type="entry name" value="PRK05815.2-4"/>
    <property type="match status" value="1"/>
</dbReference>
<keyword evidence="4 11" id="KW-0138">CF(0)</keyword>
<evidence type="ECO:0000256" key="5">
    <source>
        <dbReference type="ARBA" id="ARBA00022692"/>
    </source>
</evidence>
<dbReference type="NCBIfam" id="TIGR01131">
    <property type="entry name" value="ATP_synt_6_or_A"/>
    <property type="match status" value="1"/>
</dbReference>
<dbReference type="InterPro" id="IPR035908">
    <property type="entry name" value="F0_ATP_A_sf"/>
</dbReference>
<reference evidence="13 14" key="1">
    <citation type="submission" date="2020-08" db="EMBL/GenBank/DDBJ databases">
        <title>Genomic Encyclopedia of Type Strains, Phase IV (KMG-IV): sequencing the most valuable type-strain genomes for metagenomic binning, comparative biology and taxonomic classification.</title>
        <authorList>
            <person name="Goeker M."/>
        </authorList>
    </citation>
    <scope>NUCLEOTIDE SEQUENCE [LARGE SCALE GENOMIC DNA]</scope>
    <source>
        <strain evidence="13 14">DSM 102850</strain>
    </source>
</reference>
<evidence type="ECO:0000256" key="1">
    <source>
        <dbReference type="ARBA" id="ARBA00004141"/>
    </source>
</evidence>
<dbReference type="SUPFAM" id="SSF81336">
    <property type="entry name" value="F1F0 ATP synthase subunit A"/>
    <property type="match status" value="1"/>
</dbReference>
<comment type="similarity">
    <text evidence="2 11 12">Belongs to the ATPase A chain family.</text>
</comment>
<keyword evidence="8 11" id="KW-0406">Ion transport</keyword>
<evidence type="ECO:0000313" key="13">
    <source>
        <dbReference type="EMBL" id="MBB4658750.1"/>
    </source>
</evidence>
<dbReference type="AlphaFoldDB" id="A0A840I3Y3"/>
<dbReference type="InterPro" id="IPR045083">
    <property type="entry name" value="ATP_synth_F0_asu_bact/mt"/>
</dbReference>
<dbReference type="Gene3D" id="1.20.120.220">
    <property type="entry name" value="ATP synthase, F0 complex, subunit A"/>
    <property type="match status" value="1"/>
</dbReference>
<evidence type="ECO:0000256" key="2">
    <source>
        <dbReference type="ARBA" id="ARBA00006810"/>
    </source>
</evidence>
<keyword evidence="6 11" id="KW-0375">Hydrogen ion transport</keyword>
<proteinExistence type="inferred from homology"/>
<feature type="transmembrane region" description="Helical" evidence="11">
    <location>
        <begin position="47"/>
        <end position="69"/>
    </location>
</feature>
<evidence type="ECO:0000256" key="12">
    <source>
        <dbReference type="RuleBase" id="RU000483"/>
    </source>
</evidence>
<dbReference type="PANTHER" id="PTHR11410:SF0">
    <property type="entry name" value="ATP SYNTHASE SUBUNIT A"/>
    <property type="match status" value="1"/>
</dbReference>
<evidence type="ECO:0000256" key="4">
    <source>
        <dbReference type="ARBA" id="ARBA00022547"/>
    </source>
</evidence>
<dbReference type="HAMAP" id="MF_01393">
    <property type="entry name" value="ATP_synth_a_bact"/>
    <property type="match status" value="1"/>
</dbReference>
<sequence length="280" mass="30378">MTAMLDAPFDVASWLLGLARGMAAGPMEQFEIVPIVPLTFGEGVDLSFTNASLWMLISFGTALLFFTWATRRAALVPGKAQGSAEVVYEFISKMVRDTMGEEGRRFFPFVFTLFIFVFLSNFLGLLPSLPGSPAAAHSFTPTSHIIVTFTLAVLSVGLVLVYGLYKHGFGFLKLFAPHGVPLWLLPLITPIEIISFLSRPISLAVRLFANMLAGHVVLKVFAGFVAVLLASGPLLMGIAILPLIGIVGVFILEFLVAFLQAFVFAILTCIYLQDALHPAH</sequence>
<dbReference type="GO" id="GO:0005886">
    <property type="term" value="C:plasma membrane"/>
    <property type="evidence" value="ECO:0007669"/>
    <property type="project" value="UniProtKB-SubCell"/>
</dbReference>
<organism evidence="13 14">
    <name type="scientific">Parvularcula dongshanensis</name>
    <dbReference type="NCBI Taxonomy" id="1173995"/>
    <lineage>
        <taxon>Bacteria</taxon>
        <taxon>Pseudomonadati</taxon>
        <taxon>Pseudomonadota</taxon>
        <taxon>Alphaproteobacteria</taxon>
        <taxon>Parvularculales</taxon>
        <taxon>Parvularculaceae</taxon>
        <taxon>Parvularcula</taxon>
    </lineage>
</organism>
<dbReference type="InterPro" id="IPR023011">
    <property type="entry name" value="ATP_synth_F0_asu_AS"/>
</dbReference>
<evidence type="ECO:0000256" key="8">
    <source>
        <dbReference type="ARBA" id="ARBA00023065"/>
    </source>
</evidence>
<dbReference type="EMBL" id="JACHOB010000002">
    <property type="protein sequence ID" value="MBB4658750.1"/>
    <property type="molecule type" value="Genomic_DNA"/>
</dbReference>
<keyword evidence="14" id="KW-1185">Reference proteome</keyword>
<dbReference type="Pfam" id="PF00119">
    <property type="entry name" value="ATP-synt_A"/>
    <property type="match status" value="1"/>
</dbReference>
<name>A0A840I3Y3_9PROT</name>